<dbReference type="Proteomes" id="UP001204144">
    <property type="component" value="Unassembled WGS sequence"/>
</dbReference>
<accession>A0AAE3KWD2</accession>
<reference evidence="1 2" key="1">
    <citation type="submission" date="2018-11" db="EMBL/GenBank/DDBJ databases">
        <title>Novel bacteria species description.</title>
        <authorList>
            <person name="Han J.-H."/>
        </authorList>
    </citation>
    <scope>NUCLEOTIDE SEQUENCE [LARGE SCALE GENOMIC DNA]</scope>
    <source>
        <strain evidence="1 2">KCTC23259</strain>
    </source>
</reference>
<organism evidence="1 2">
    <name type="scientific">Lacihabitans soyangensis</name>
    <dbReference type="NCBI Taxonomy" id="869394"/>
    <lineage>
        <taxon>Bacteria</taxon>
        <taxon>Pseudomonadati</taxon>
        <taxon>Bacteroidota</taxon>
        <taxon>Cytophagia</taxon>
        <taxon>Cytophagales</taxon>
        <taxon>Leadbetterellaceae</taxon>
        <taxon>Lacihabitans</taxon>
    </lineage>
</organism>
<name>A0AAE3KWD2_9BACT</name>
<dbReference type="RefSeq" id="WP_255036457.1">
    <property type="nucleotide sequence ID" value="NZ_RJUF01000013.1"/>
</dbReference>
<comment type="caution">
    <text evidence="1">The sequence shown here is derived from an EMBL/GenBank/DDBJ whole genome shotgun (WGS) entry which is preliminary data.</text>
</comment>
<sequence>MQKLDFVKKLSFLITKLNSIEFIEIFDQSFDSPDNNLFNFSQLVPILFQSKSNYDILNNQKEFKKILVDLELDEIYDSENLSFLARCFTKAIPYNLFIEVPVKRFWSTHQGLVQLLNLTKKLFLNEILLQKNETQLNKGILIFQITIEEDSLDASVYSDIFTNLKELVTTISKIYSEGDDKLDIILLDSGSNTNLAVQTTAETAKSLFLIFKEMWDFFTNHKFYKQKQHNQALLESLTIMQEIKDKTTSGVLTEEQGKEYIHYIKSRTDKLINHKVIPKCIMEENIQIDSVKQLNEMKEVKLLNSGN</sequence>
<dbReference type="EMBL" id="RJUF01000013">
    <property type="protein sequence ID" value="MCP9762685.1"/>
    <property type="molecule type" value="Genomic_DNA"/>
</dbReference>
<evidence type="ECO:0000313" key="2">
    <source>
        <dbReference type="Proteomes" id="UP001204144"/>
    </source>
</evidence>
<gene>
    <name evidence="1" type="ORF">EGI31_06930</name>
</gene>
<evidence type="ECO:0000313" key="1">
    <source>
        <dbReference type="EMBL" id="MCP9762685.1"/>
    </source>
</evidence>
<keyword evidence="2" id="KW-1185">Reference proteome</keyword>
<proteinExistence type="predicted"/>
<protein>
    <submittedName>
        <fullName evidence="1">Uncharacterized protein</fullName>
    </submittedName>
</protein>
<dbReference type="AlphaFoldDB" id="A0AAE3KWD2"/>